<reference evidence="1" key="1">
    <citation type="submission" date="2021-03" db="EMBL/GenBank/DDBJ databases">
        <authorList>
            <person name="Alouane T."/>
            <person name="Langin T."/>
            <person name="Bonhomme L."/>
        </authorList>
    </citation>
    <scope>NUCLEOTIDE SEQUENCE</scope>
    <source>
        <strain evidence="1">MDC_Fg202</strain>
    </source>
</reference>
<organism evidence="1 2">
    <name type="scientific">Gibberella zeae</name>
    <name type="common">Wheat head blight fungus</name>
    <name type="synonym">Fusarium graminearum</name>
    <dbReference type="NCBI Taxonomy" id="5518"/>
    <lineage>
        <taxon>Eukaryota</taxon>
        <taxon>Fungi</taxon>
        <taxon>Dikarya</taxon>
        <taxon>Ascomycota</taxon>
        <taxon>Pezizomycotina</taxon>
        <taxon>Sordariomycetes</taxon>
        <taxon>Hypocreomycetidae</taxon>
        <taxon>Hypocreales</taxon>
        <taxon>Nectriaceae</taxon>
        <taxon>Fusarium</taxon>
    </lineage>
</organism>
<dbReference type="AlphaFoldDB" id="A0A9N8RIA1"/>
<comment type="caution">
    <text evidence="1">The sequence shown here is derived from an EMBL/GenBank/DDBJ whole genome shotgun (WGS) entry which is preliminary data.</text>
</comment>
<gene>
    <name evidence="1" type="ORF">MDCFG202_LOCUS388702</name>
</gene>
<name>A0A9N8RIA1_GIBZA</name>
<proteinExistence type="predicted"/>
<dbReference type="EMBL" id="CAJPIJ010000155">
    <property type="protein sequence ID" value="CAG1994389.1"/>
    <property type="molecule type" value="Genomic_DNA"/>
</dbReference>
<sequence length="421" mass="49008">MDPFQQLPPEVRLEIMSHIHSHTTLWRLTQASPAMWNQYVVSKPALLKRFISSLDQVDNNNQELIQDAMAIIRFNESMGNSEKTLFVFDRWLVKCLPLFETHADITKLHRLFVRNSFFIEDYMTKATSPSPTEAYRSLPNITFINTINNRVTLDDLTLAEKYRLFRAFLKVEVLAKIYDPRLKDSMDKDYYRENAQDLLEDLDSGVHETVPCVYAYVEASYGSIFAQLGSTCDAKSGSASTARIKRLLFPDNLFFSADVRFADIYLPGDCPSLSRWLSCHGLDLLSHALTQTRQTPEIREHLRSWLYSISIELFSPSQSFYGFDDEDVFTHKPFRLSQLFAHHIFAHADISLACHLNRTNSAHDIEFGPPMLFQIYQQRAWIFCDNWRLYSVPIDMHFPSPKDLREQRLRVEDCYFHTSGR</sequence>
<accession>A0A9N8RIA1</accession>
<evidence type="ECO:0000313" key="1">
    <source>
        <dbReference type="EMBL" id="CAG1994389.1"/>
    </source>
</evidence>
<evidence type="ECO:0000313" key="2">
    <source>
        <dbReference type="Proteomes" id="UP000746612"/>
    </source>
</evidence>
<dbReference type="Proteomes" id="UP000746612">
    <property type="component" value="Unassembled WGS sequence"/>
</dbReference>
<protein>
    <submittedName>
        <fullName evidence="1">Uncharacterized protein</fullName>
    </submittedName>
</protein>